<comment type="subcellular location">
    <subcellularLocation>
        <location evidence="1">Membrane</location>
        <topology evidence="1">Single-pass type I membrane protein</topology>
    </subcellularLocation>
</comment>
<dbReference type="PANTHER" id="PTHR48063">
    <property type="entry name" value="LRR RECEPTOR-LIKE KINASE"/>
    <property type="match status" value="1"/>
</dbReference>
<evidence type="ECO:0000256" key="8">
    <source>
        <dbReference type="ARBA" id="ARBA00023180"/>
    </source>
</evidence>
<keyword evidence="6" id="KW-1133">Transmembrane helix</keyword>
<evidence type="ECO:0000259" key="9">
    <source>
        <dbReference type="Pfam" id="PF08263"/>
    </source>
</evidence>
<evidence type="ECO:0000256" key="5">
    <source>
        <dbReference type="ARBA" id="ARBA00022737"/>
    </source>
</evidence>
<evidence type="ECO:0000313" key="10">
    <source>
        <dbReference type="Proteomes" id="UP001652660"/>
    </source>
</evidence>
<dbReference type="Pfam" id="PF13855">
    <property type="entry name" value="LRR_8"/>
    <property type="match status" value="1"/>
</dbReference>
<dbReference type="Gene3D" id="3.80.10.10">
    <property type="entry name" value="Ribonuclease Inhibitor"/>
    <property type="match status" value="3"/>
</dbReference>
<evidence type="ECO:0000256" key="3">
    <source>
        <dbReference type="ARBA" id="ARBA00022692"/>
    </source>
</evidence>
<dbReference type="InterPro" id="IPR032675">
    <property type="entry name" value="LRR_dom_sf"/>
</dbReference>
<dbReference type="AlphaFoldDB" id="A0A6P6V848"/>
<dbReference type="PRINTS" id="PR00019">
    <property type="entry name" value="LEURICHRPT"/>
</dbReference>
<evidence type="ECO:0000313" key="11">
    <source>
        <dbReference type="RefSeq" id="XP_027098856.2"/>
    </source>
</evidence>
<evidence type="ECO:0000256" key="7">
    <source>
        <dbReference type="ARBA" id="ARBA00023136"/>
    </source>
</evidence>
<proteinExistence type="predicted"/>
<keyword evidence="4" id="KW-0732">Signal</keyword>
<dbReference type="RefSeq" id="XP_027098856.2">
    <property type="nucleotide sequence ID" value="XM_027243055.2"/>
</dbReference>
<sequence>MFLFSSILVTSHFPFGRSKQAYTHSNVSCIESERQAFLQFRNGLIDESNHLSSWIGEDCCSWEVFDGEIPRHLGNLSCLRHLELGGVTPSLTWNRLTTKDLDWIVGLSSLEGLILSEVNFTSLSSHELGESNFNNYTIPPWLHNLTGLHNLGLSSNHLSDPIHGLSEQMTSLVYLDLGENRFDASTLMSLCNVSSLNYLDLSFNDMQGSIPSEIGQLSKLQVLDISSNSLTGVLSEDHFAKLGELKSLNLSENLFTLNVSSWWVPPFQLREIMMSSIKVGPLFPVWLRTQKEVQSLEMQNAGISDSIPNWPHESNWSWFYAGIEPRYAVGLLGVLGILQFNKSWRYAYFRFLENVYDKICVMIALKANQLRRNFH</sequence>
<dbReference type="InterPro" id="IPR001611">
    <property type="entry name" value="Leu-rich_rpt"/>
</dbReference>
<dbReference type="PANTHER" id="PTHR48063:SF112">
    <property type="entry name" value="RECEPTOR LIKE PROTEIN 30-LIKE"/>
    <property type="match status" value="1"/>
</dbReference>
<keyword evidence="2" id="KW-0433">Leucine-rich repeat</keyword>
<keyword evidence="8" id="KW-0325">Glycoprotein</keyword>
<evidence type="ECO:0000256" key="2">
    <source>
        <dbReference type="ARBA" id="ARBA00022614"/>
    </source>
</evidence>
<organism evidence="10 11">
    <name type="scientific">Coffea arabica</name>
    <name type="common">Arabian coffee</name>
    <dbReference type="NCBI Taxonomy" id="13443"/>
    <lineage>
        <taxon>Eukaryota</taxon>
        <taxon>Viridiplantae</taxon>
        <taxon>Streptophyta</taxon>
        <taxon>Embryophyta</taxon>
        <taxon>Tracheophyta</taxon>
        <taxon>Spermatophyta</taxon>
        <taxon>Magnoliopsida</taxon>
        <taxon>eudicotyledons</taxon>
        <taxon>Gunneridae</taxon>
        <taxon>Pentapetalae</taxon>
        <taxon>asterids</taxon>
        <taxon>lamiids</taxon>
        <taxon>Gentianales</taxon>
        <taxon>Rubiaceae</taxon>
        <taxon>Ixoroideae</taxon>
        <taxon>Gardenieae complex</taxon>
        <taxon>Bertiereae - Coffeeae clade</taxon>
        <taxon>Coffeeae</taxon>
        <taxon>Coffea</taxon>
    </lineage>
</organism>
<keyword evidence="3" id="KW-0812">Transmembrane</keyword>
<dbReference type="GO" id="GO:0016020">
    <property type="term" value="C:membrane"/>
    <property type="evidence" value="ECO:0007669"/>
    <property type="project" value="UniProtKB-SubCell"/>
</dbReference>
<name>A0A6P6V848_COFAR</name>
<evidence type="ECO:0000256" key="1">
    <source>
        <dbReference type="ARBA" id="ARBA00004479"/>
    </source>
</evidence>
<protein>
    <recommendedName>
        <fullName evidence="9">Leucine-rich repeat-containing N-terminal plant-type domain-containing protein</fullName>
    </recommendedName>
</protein>
<keyword evidence="7" id="KW-0472">Membrane</keyword>
<gene>
    <name evidence="11" type="primary">LOC113718138</name>
</gene>
<reference evidence="10" key="1">
    <citation type="journal article" date="2025" name="Foods">
        <title>Unveiling the Microbial Signatures of Arabica Coffee Cherries: Insights into Ripeness Specific Diversity, Functional Traits, and Implications for Quality and Safety.</title>
        <authorList>
            <consortium name="RefSeq"/>
            <person name="Tenea G.N."/>
            <person name="Cifuentes V."/>
            <person name="Reyes P."/>
            <person name="Cevallos-Vallejos M."/>
        </authorList>
    </citation>
    <scope>NUCLEOTIDE SEQUENCE [LARGE SCALE GENOMIC DNA]</scope>
</reference>
<dbReference type="Pfam" id="PF08263">
    <property type="entry name" value="LRRNT_2"/>
    <property type="match status" value="1"/>
</dbReference>
<dbReference type="Proteomes" id="UP001652660">
    <property type="component" value="Chromosome 11e"/>
</dbReference>
<dbReference type="SUPFAM" id="SSF52047">
    <property type="entry name" value="RNI-like"/>
    <property type="match status" value="1"/>
</dbReference>
<keyword evidence="10" id="KW-1185">Reference proteome</keyword>
<reference evidence="11" key="2">
    <citation type="submission" date="2025-08" db="UniProtKB">
        <authorList>
            <consortium name="RefSeq"/>
        </authorList>
    </citation>
    <scope>IDENTIFICATION</scope>
    <source>
        <tissue evidence="11">Leaves</tissue>
    </source>
</reference>
<dbReference type="OrthoDB" id="1060944at2759"/>
<feature type="domain" description="Leucine-rich repeat-containing N-terminal plant-type" evidence="9">
    <location>
        <begin position="31"/>
        <end position="63"/>
    </location>
</feature>
<evidence type="ECO:0000256" key="4">
    <source>
        <dbReference type="ARBA" id="ARBA00022729"/>
    </source>
</evidence>
<dbReference type="InterPro" id="IPR046956">
    <property type="entry name" value="RLP23-like"/>
</dbReference>
<dbReference type="GeneID" id="113718138"/>
<keyword evidence="5" id="KW-0677">Repeat</keyword>
<dbReference type="InterPro" id="IPR013210">
    <property type="entry name" value="LRR_N_plant-typ"/>
</dbReference>
<evidence type="ECO:0000256" key="6">
    <source>
        <dbReference type="ARBA" id="ARBA00022989"/>
    </source>
</evidence>
<accession>A0A6P6V848</accession>